<evidence type="ECO:0000313" key="2">
    <source>
        <dbReference type="EMBL" id="CUS97728.1"/>
    </source>
</evidence>
<proteinExistence type="predicted"/>
<dbReference type="OrthoDB" id="9803700at2"/>
<evidence type="ECO:0000313" key="3">
    <source>
        <dbReference type="Proteomes" id="UP000199197"/>
    </source>
</evidence>
<sequence>MKKFKSNRELVEKIFDGLREILKMTIFIRGKILNDEFDVLPEYLARREEKIKEVEEFLKELGKLKREIPNFQQILKEIEIMRDEILKIDTENADNIKERMKEVSDELQELIRRKKLLNYLR</sequence>
<feature type="coiled-coil region" evidence="1">
    <location>
        <begin position="47"/>
        <end position="113"/>
    </location>
</feature>
<organism evidence="2 3">
    <name type="scientific">Candidatus Chryseopegocella kryptomonas</name>
    <dbReference type="NCBI Taxonomy" id="1633643"/>
    <lineage>
        <taxon>Bacteria</taxon>
        <taxon>Pseudomonadati</taxon>
        <taxon>Candidatus Kryptoniota</taxon>
        <taxon>Candidatus Chryseopegocella</taxon>
    </lineage>
</organism>
<keyword evidence="1" id="KW-0175">Coiled coil</keyword>
<gene>
    <name evidence="2" type="ORF">JGI23_00348</name>
</gene>
<dbReference type="Gene3D" id="1.20.58.60">
    <property type="match status" value="1"/>
</dbReference>
<accession>A0A0P1MQX5</accession>
<name>A0A0P1MQX5_9BACT</name>
<reference evidence="3" key="1">
    <citation type="submission" date="2015-11" db="EMBL/GenBank/DDBJ databases">
        <authorList>
            <person name="Varghese N."/>
        </authorList>
    </citation>
    <scope>NUCLEOTIDE SEQUENCE [LARGE SCALE GENOMIC DNA]</scope>
    <source>
        <strain evidence="3">JGI-23</strain>
    </source>
</reference>
<dbReference type="Proteomes" id="UP000199197">
    <property type="component" value="Unassembled WGS sequence"/>
</dbReference>
<dbReference type="AlphaFoldDB" id="A0A0P1MQX5"/>
<dbReference type="EMBL" id="CZVW01000003">
    <property type="protein sequence ID" value="CUS97728.1"/>
    <property type="molecule type" value="Genomic_DNA"/>
</dbReference>
<evidence type="ECO:0000256" key="1">
    <source>
        <dbReference type="SAM" id="Coils"/>
    </source>
</evidence>
<keyword evidence="3" id="KW-1185">Reference proteome</keyword>
<dbReference type="SUPFAM" id="SSF46966">
    <property type="entry name" value="Spectrin repeat"/>
    <property type="match status" value="1"/>
</dbReference>
<protein>
    <submittedName>
        <fullName evidence="2">Uncharacterized protein</fullName>
    </submittedName>
</protein>
<dbReference type="RefSeq" id="WP_092347538.1">
    <property type="nucleotide sequence ID" value="NZ_CZVW01000003.1"/>
</dbReference>